<keyword evidence="1" id="KW-0175">Coiled coil</keyword>
<gene>
    <name evidence="3" type="ORF">E4U43_008544</name>
</gene>
<evidence type="ECO:0000313" key="4">
    <source>
        <dbReference type="Proteomes" id="UP000748025"/>
    </source>
</evidence>
<name>A0A9P7SY63_9HYPO</name>
<protein>
    <submittedName>
        <fullName evidence="3">Uncharacterized protein</fullName>
    </submittedName>
</protein>
<sequence>MSEAQAQYNANKAKIVANVEESKVLGKMEQQVRAMADMASGMSPETKRQLSSSASSSLNKRHTDRPVTINHAEKRYKAMSENIQVKAKELDVEFSRLAEEHSQLLRRLEQSEDKGKGRCT</sequence>
<organism evidence="3 4">
    <name type="scientific">Claviceps pusilla</name>
    <dbReference type="NCBI Taxonomy" id="123648"/>
    <lineage>
        <taxon>Eukaryota</taxon>
        <taxon>Fungi</taxon>
        <taxon>Dikarya</taxon>
        <taxon>Ascomycota</taxon>
        <taxon>Pezizomycotina</taxon>
        <taxon>Sordariomycetes</taxon>
        <taxon>Hypocreomycetidae</taxon>
        <taxon>Hypocreales</taxon>
        <taxon>Clavicipitaceae</taxon>
        <taxon>Claviceps</taxon>
    </lineage>
</organism>
<feature type="coiled-coil region" evidence="1">
    <location>
        <begin position="69"/>
        <end position="114"/>
    </location>
</feature>
<evidence type="ECO:0000256" key="2">
    <source>
        <dbReference type="SAM" id="MobiDB-lite"/>
    </source>
</evidence>
<keyword evidence="4" id="KW-1185">Reference proteome</keyword>
<comment type="caution">
    <text evidence="3">The sequence shown here is derived from an EMBL/GenBank/DDBJ whole genome shotgun (WGS) entry which is preliminary data.</text>
</comment>
<feature type="region of interest" description="Disordered" evidence="2">
    <location>
        <begin position="37"/>
        <end position="69"/>
    </location>
</feature>
<evidence type="ECO:0000313" key="3">
    <source>
        <dbReference type="EMBL" id="KAG6010704.1"/>
    </source>
</evidence>
<dbReference type="AlphaFoldDB" id="A0A9P7SY63"/>
<reference evidence="3" key="1">
    <citation type="journal article" date="2020" name="bioRxiv">
        <title>Whole genome comparisons of ergot fungi reveals the divergence and evolution of species within the genus Claviceps are the result of varying mechanisms driving genome evolution and host range expansion.</title>
        <authorList>
            <person name="Wyka S.A."/>
            <person name="Mondo S.J."/>
            <person name="Liu M."/>
            <person name="Dettman J."/>
            <person name="Nalam V."/>
            <person name="Broders K.D."/>
        </authorList>
    </citation>
    <scope>NUCLEOTIDE SEQUENCE</scope>
    <source>
        <strain evidence="3">CCC 602</strain>
    </source>
</reference>
<dbReference type="EMBL" id="SRPW01000948">
    <property type="protein sequence ID" value="KAG6010704.1"/>
    <property type="molecule type" value="Genomic_DNA"/>
</dbReference>
<proteinExistence type="predicted"/>
<dbReference type="Proteomes" id="UP000748025">
    <property type="component" value="Unassembled WGS sequence"/>
</dbReference>
<evidence type="ECO:0000256" key="1">
    <source>
        <dbReference type="SAM" id="Coils"/>
    </source>
</evidence>
<accession>A0A9P7SY63</accession>